<sequence>MKLSTPTLLAILVSTAIVSAAPTAITSEQASGASLVKKSDISNALSIIEELGRLNQKRDLIDGVELEFDLAKRDNLLSELLTGLSQSGIIGDVWNIITTNDALKTEITLLVKLAIKGAITAAPSLITAIFNSGLLQTVFKDIWNSPLLRLALLSAAKAIFSSGLNLLKAFLAQKTGSTTATTATTAAAAPAATTTTTAAAAKREGIAWISANGATYAGEIAKFIGLLIVSGQASTSDVDNATTAAVTTTATTSTATATTFVKRRLY</sequence>
<feature type="chain" id="PRO_5034996514" evidence="1">
    <location>
        <begin position="21"/>
        <end position="266"/>
    </location>
</feature>
<proteinExistence type="predicted"/>
<evidence type="ECO:0000313" key="3">
    <source>
        <dbReference type="Proteomes" id="UP000649328"/>
    </source>
</evidence>
<accession>A0A8H7GWR9</accession>
<reference evidence="2" key="1">
    <citation type="submission" date="2020-10" db="EMBL/GenBank/DDBJ databases">
        <title>The Whole-Genome Sequence of Metschnikowia persimmonesis, a Novel Endophytic Yeast Species Isolated from Medicinal Plant Diospyros kaki Thumb.</title>
        <authorList>
            <person name="Rahmat E."/>
            <person name="Kang Y."/>
        </authorList>
    </citation>
    <scope>NUCLEOTIDE SEQUENCE</scope>
    <source>
        <strain evidence="2">KIOM G15050</strain>
    </source>
</reference>
<feature type="signal peptide" evidence="1">
    <location>
        <begin position="1"/>
        <end position="20"/>
    </location>
</feature>
<keyword evidence="3" id="KW-1185">Reference proteome</keyword>
<dbReference type="Proteomes" id="UP000649328">
    <property type="component" value="Unassembled WGS sequence"/>
</dbReference>
<organism evidence="2 3">
    <name type="scientific">Metschnikowia pulcherrima</name>
    <dbReference type="NCBI Taxonomy" id="27326"/>
    <lineage>
        <taxon>Eukaryota</taxon>
        <taxon>Fungi</taxon>
        <taxon>Dikarya</taxon>
        <taxon>Ascomycota</taxon>
        <taxon>Saccharomycotina</taxon>
        <taxon>Pichiomycetes</taxon>
        <taxon>Metschnikowiaceae</taxon>
        <taxon>Metschnikowia</taxon>
    </lineage>
</organism>
<evidence type="ECO:0000313" key="2">
    <source>
        <dbReference type="EMBL" id="KAF8005184.1"/>
    </source>
</evidence>
<evidence type="ECO:0000256" key="1">
    <source>
        <dbReference type="SAM" id="SignalP"/>
    </source>
</evidence>
<dbReference type="AlphaFoldDB" id="A0A8H7GWR9"/>
<comment type="caution">
    <text evidence="2">The sequence shown here is derived from an EMBL/GenBank/DDBJ whole genome shotgun (WGS) entry which is preliminary data.</text>
</comment>
<name>A0A8H7GWR9_9ASCO</name>
<gene>
    <name evidence="2" type="ORF">HF325_000641</name>
</gene>
<dbReference type="OrthoDB" id="4025946at2759"/>
<dbReference type="EMBL" id="JACBPP010000001">
    <property type="protein sequence ID" value="KAF8005184.1"/>
    <property type="molecule type" value="Genomic_DNA"/>
</dbReference>
<protein>
    <submittedName>
        <fullName evidence="2">Uncharacterized protein</fullName>
    </submittedName>
</protein>
<keyword evidence="1" id="KW-0732">Signal</keyword>